<evidence type="ECO:0000313" key="1">
    <source>
        <dbReference type="EMBL" id="CAB4886844.1"/>
    </source>
</evidence>
<reference evidence="1" key="1">
    <citation type="submission" date="2020-05" db="EMBL/GenBank/DDBJ databases">
        <authorList>
            <person name="Chiriac C."/>
            <person name="Salcher M."/>
            <person name="Ghai R."/>
            <person name="Kavagutti S V."/>
        </authorList>
    </citation>
    <scope>NUCLEOTIDE SEQUENCE</scope>
</reference>
<organism evidence="1">
    <name type="scientific">freshwater metagenome</name>
    <dbReference type="NCBI Taxonomy" id="449393"/>
    <lineage>
        <taxon>unclassified sequences</taxon>
        <taxon>metagenomes</taxon>
        <taxon>ecological metagenomes</taxon>
    </lineage>
</organism>
<dbReference type="EMBL" id="CAFBLS010000330">
    <property type="protein sequence ID" value="CAB4886844.1"/>
    <property type="molecule type" value="Genomic_DNA"/>
</dbReference>
<name>A0A6J7EZZ3_9ZZZZ</name>
<gene>
    <name evidence="1" type="ORF">UFOPK3402_01972</name>
</gene>
<accession>A0A6J7EZZ3</accession>
<proteinExistence type="predicted"/>
<protein>
    <submittedName>
        <fullName evidence="1">Unannotated protein</fullName>
    </submittedName>
</protein>
<sequence length="94" mass="9776">MVALAAHGVTPTEAATLAGEAVTPQLIDLDRGPIVVLAPDARSAFRAQLDHTVTCAKASPQFLNEYGRQVSPAKLVATARRSVEIIGADLLLGT</sequence>
<dbReference type="AlphaFoldDB" id="A0A6J7EZZ3"/>